<gene>
    <name evidence="1" type="ORF">QLX08_005902</name>
</gene>
<protein>
    <submittedName>
        <fullName evidence="1">Uncharacterized protein</fullName>
    </submittedName>
</protein>
<evidence type="ECO:0000313" key="2">
    <source>
        <dbReference type="Proteomes" id="UP001432146"/>
    </source>
</evidence>
<dbReference type="Proteomes" id="UP001432146">
    <property type="component" value="Unassembled WGS sequence"/>
</dbReference>
<reference evidence="1 2" key="1">
    <citation type="submission" date="2024-05" db="EMBL/GenBank/DDBJ databases">
        <title>The nuclear and mitochondrial genome assemblies of Tetragonisca angustula (Apidae: Meliponini), a tiny yet remarkable pollinator in the Neotropics.</title>
        <authorList>
            <person name="Ferrari R."/>
            <person name="Ricardo P.C."/>
            <person name="Dias F.C."/>
            <person name="Araujo N.S."/>
            <person name="Soares D.O."/>
            <person name="Zhou Q.-S."/>
            <person name="Zhu C.-D."/>
            <person name="Coutinho L."/>
            <person name="Airas M.C."/>
            <person name="Batista T.M."/>
        </authorList>
    </citation>
    <scope>NUCLEOTIDE SEQUENCE [LARGE SCALE GENOMIC DNA]</scope>
    <source>
        <strain evidence="1">ASF017062</strain>
        <tissue evidence="1">Abdomen</tissue>
    </source>
</reference>
<comment type="caution">
    <text evidence="1">The sequence shown here is derived from an EMBL/GenBank/DDBJ whole genome shotgun (WGS) entry which is preliminary data.</text>
</comment>
<proteinExistence type="predicted"/>
<dbReference type="EMBL" id="JAWNGG020000103">
    <property type="protein sequence ID" value="KAK9301904.1"/>
    <property type="molecule type" value="Genomic_DNA"/>
</dbReference>
<dbReference type="AlphaFoldDB" id="A0AAW0ZXX8"/>
<sequence>MQCKSSIDRSGCCACGGNNHLARNWTFPPKCSEAGRPSEHRIESSQCALIKGISSLIMETRKRSAQAAEHETEDRNQGCLTTVYVVTTVWMKTRLG</sequence>
<name>A0AAW0ZXX8_9HYME</name>
<accession>A0AAW0ZXX8</accession>
<organism evidence="1 2">
    <name type="scientific">Tetragonisca angustula</name>
    <dbReference type="NCBI Taxonomy" id="166442"/>
    <lineage>
        <taxon>Eukaryota</taxon>
        <taxon>Metazoa</taxon>
        <taxon>Ecdysozoa</taxon>
        <taxon>Arthropoda</taxon>
        <taxon>Hexapoda</taxon>
        <taxon>Insecta</taxon>
        <taxon>Pterygota</taxon>
        <taxon>Neoptera</taxon>
        <taxon>Endopterygota</taxon>
        <taxon>Hymenoptera</taxon>
        <taxon>Apocrita</taxon>
        <taxon>Aculeata</taxon>
        <taxon>Apoidea</taxon>
        <taxon>Anthophila</taxon>
        <taxon>Apidae</taxon>
        <taxon>Tetragonisca</taxon>
    </lineage>
</organism>
<evidence type="ECO:0000313" key="1">
    <source>
        <dbReference type="EMBL" id="KAK9301904.1"/>
    </source>
</evidence>
<keyword evidence="2" id="KW-1185">Reference proteome</keyword>